<feature type="compositionally biased region" description="Polar residues" evidence="1">
    <location>
        <begin position="200"/>
        <end position="216"/>
    </location>
</feature>
<gene>
    <name evidence="2" type="ORF">SEMRO_198_G083990.1</name>
</gene>
<evidence type="ECO:0000313" key="3">
    <source>
        <dbReference type="Proteomes" id="UP001153069"/>
    </source>
</evidence>
<feature type="compositionally biased region" description="Basic and acidic residues" evidence="1">
    <location>
        <begin position="458"/>
        <end position="469"/>
    </location>
</feature>
<sequence length="816" mass="89734">MADPNNNSGAAPGVGAATAELPKKKEGISEEDPSNVSNALPPSHILPDGRFIYLPPPNDVERSRFFERSIAKYGLLESDMQGTADDATKDEEENKEKSTEPRVHPLAVASARLQASGVAELNRAINLSTLVNTGEYFGLTNIVDPALDLGVPTAPTTTATAATPNAQGSATPNTAATPNANTTDKATTDDGSKKPADPATPSTPANNKTAASQATKEMQEEQRVKAKYTLKRKRAVFDKMSRVLQRHCHRLQSAMSAQAIPDARLKQLRPQWRLVAPEHGTRAKPHAVRPTEVVAVDVDVYDPIGGVLGQSLAGRLASQVPRKKIKKEQDTASDITETATTTTTSSSQSSSQQSQTQSQQQPVWHKKFTMAEPFAIADPTLGKISADFDPNKVSFLTLQFDIEKPSTGFCMSSSLEPMTTSNIEEKQKHNAQGDLSGGAAAVVIKKEEQDDEPAVVKMEVDDDKKPKEEEKEEDEEEKKDDCDDDDNDKLPHDEQVLVSLQHSLFCAKLFESIRTEIMGDDLGDPDAQPKVQHHSQQATAQPSDSVMWLSSESEENYLPPPAVMVRPTGTGGAAALCVVHCHASEVKVQLDSEYTLRAKLVEAAERETTFSATANANTKTTTNVTSGSQSPEQLLVLCRSLLLHAQEAYHKHSLQESFKTAQKREEEEKRLLADANKPRGLDRIQKKDVRTKAKILQSVVALGTKMLFEQRIRKVLMRVRHWLQTKYPDTTDKISTEWLAVSVFDLHARFVISFGYSLTVDVTIVRDEMTVVTHNSLDWSSKAAGAVRKVKFRSDAEFEIFLKIEIRRAMKQQSQQ</sequence>
<feature type="region of interest" description="Disordered" evidence="1">
    <location>
        <begin position="1"/>
        <end position="51"/>
    </location>
</feature>
<reference evidence="2" key="1">
    <citation type="submission" date="2020-06" db="EMBL/GenBank/DDBJ databases">
        <authorList>
            <consortium name="Plant Systems Biology data submission"/>
        </authorList>
    </citation>
    <scope>NUCLEOTIDE SEQUENCE</scope>
    <source>
        <strain evidence="2">D6</strain>
    </source>
</reference>
<feature type="region of interest" description="Disordered" evidence="1">
    <location>
        <begin position="76"/>
        <end position="104"/>
    </location>
</feature>
<keyword evidence="3" id="KW-1185">Reference proteome</keyword>
<feature type="compositionally biased region" description="Basic and acidic residues" evidence="1">
    <location>
        <begin position="92"/>
        <end position="103"/>
    </location>
</feature>
<feature type="compositionally biased region" description="Polar residues" evidence="1">
    <location>
        <begin position="534"/>
        <end position="544"/>
    </location>
</feature>
<evidence type="ECO:0000256" key="1">
    <source>
        <dbReference type="SAM" id="MobiDB-lite"/>
    </source>
</evidence>
<dbReference type="EMBL" id="CAICTM010000197">
    <property type="protein sequence ID" value="CAB9504461.1"/>
    <property type="molecule type" value="Genomic_DNA"/>
</dbReference>
<feature type="region of interest" description="Disordered" evidence="1">
    <location>
        <begin position="318"/>
        <end position="363"/>
    </location>
</feature>
<feature type="region of interest" description="Disordered" evidence="1">
    <location>
        <begin position="446"/>
        <end position="490"/>
    </location>
</feature>
<organism evidence="2 3">
    <name type="scientific">Seminavis robusta</name>
    <dbReference type="NCBI Taxonomy" id="568900"/>
    <lineage>
        <taxon>Eukaryota</taxon>
        <taxon>Sar</taxon>
        <taxon>Stramenopiles</taxon>
        <taxon>Ochrophyta</taxon>
        <taxon>Bacillariophyta</taxon>
        <taxon>Bacillariophyceae</taxon>
        <taxon>Bacillariophycidae</taxon>
        <taxon>Naviculales</taxon>
        <taxon>Naviculaceae</taxon>
        <taxon>Seminavis</taxon>
    </lineage>
</organism>
<proteinExistence type="predicted"/>
<evidence type="ECO:0000313" key="2">
    <source>
        <dbReference type="EMBL" id="CAB9504461.1"/>
    </source>
</evidence>
<feature type="compositionally biased region" description="Low complexity" evidence="1">
    <location>
        <begin position="158"/>
        <end position="185"/>
    </location>
</feature>
<comment type="caution">
    <text evidence="2">The sequence shown here is derived from an EMBL/GenBank/DDBJ whole genome shotgun (WGS) entry which is preliminary data.</text>
</comment>
<dbReference type="AlphaFoldDB" id="A0A9N8H7Y3"/>
<protein>
    <submittedName>
        <fullName evidence="2">Uncharacterized protein</fullName>
    </submittedName>
</protein>
<feature type="region of interest" description="Disordered" evidence="1">
    <location>
        <begin position="158"/>
        <end position="227"/>
    </location>
</feature>
<dbReference type="Proteomes" id="UP001153069">
    <property type="component" value="Unassembled WGS sequence"/>
</dbReference>
<feature type="compositionally biased region" description="Acidic residues" evidence="1">
    <location>
        <begin position="470"/>
        <end position="487"/>
    </location>
</feature>
<feature type="compositionally biased region" description="Low complexity" evidence="1">
    <location>
        <begin position="340"/>
        <end position="361"/>
    </location>
</feature>
<dbReference type="OrthoDB" id="47103at2759"/>
<feature type="compositionally biased region" description="Basic and acidic residues" evidence="1">
    <location>
        <begin position="186"/>
        <end position="196"/>
    </location>
</feature>
<feature type="region of interest" description="Disordered" evidence="1">
    <location>
        <begin position="520"/>
        <end position="544"/>
    </location>
</feature>
<accession>A0A9N8H7Y3</accession>
<name>A0A9N8H7Y3_9STRA</name>